<accession>A0A183SL86</accession>
<protein>
    <submittedName>
        <fullName evidence="9">MFS domain-containing protein</fullName>
    </submittedName>
</protein>
<feature type="transmembrane region" description="Helical" evidence="5">
    <location>
        <begin position="599"/>
        <end position="620"/>
    </location>
</feature>
<evidence type="ECO:0000313" key="8">
    <source>
        <dbReference type="Proteomes" id="UP000275846"/>
    </source>
</evidence>
<dbReference type="Pfam" id="PF00083">
    <property type="entry name" value="Sugar_tr"/>
    <property type="match status" value="1"/>
</dbReference>
<evidence type="ECO:0000256" key="2">
    <source>
        <dbReference type="ARBA" id="ARBA00022692"/>
    </source>
</evidence>
<dbReference type="Gene3D" id="1.20.1250.20">
    <property type="entry name" value="MFS general substrate transporter like domains"/>
    <property type="match status" value="1"/>
</dbReference>
<feature type="transmembrane region" description="Helical" evidence="5">
    <location>
        <begin position="334"/>
        <end position="354"/>
    </location>
</feature>
<keyword evidence="2 5" id="KW-0812">Transmembrane</keyword>
<keyword evidence="4 5" id="KW-0472">Membrane</keyword>
<reference evidence="7 8" key="2">
    <citation type="submission" date="2018-11" db="EMBL/GenBank/DDBJ databases">
        <authorList>
            <consortium name="Pathogen Informatics"/>
        </authorList>
    </citation>
    <scope>NUCLEOTIDE SEQUENCE [LARGE SCALE GENOMIC DNA]</scope>
    <source>
        <strain evidence="7 8">NST_G2</strain>
    </source>
</reference>
<dbReference type="WBParaSite" id="SSLN_0000514701-mRNA-1">
    <property type="protein sequence ID" value="SSLN_0000514701-mRNA-1"/>
    <property type="gene ID" value="SSLN_0000514701"/>
</dbReference>
<feature type="domain" description="Major facilitator superfamily (MFS) profile" evidence="6">
    <location>
        <begin position="153"/>
        <end position="627"/>
    </location>
</feature>
<evidence type="ECO:0000256" key="5">
    <source>
        <dbReference type="SAM" id="Phobius"/>
    </source>
</evidence>
<dbReference type="InterPro" id="IPR036259">
    <property type="entry name" value="MFS_trans_sf"/>
</dbReference>
<dbReference type="PANTHER" id="PTHR24064">
    <property type="entry name" value="SOLUTE CARRIER FAMILY 22 MEMBER"/>
    <property type="match status" value="1"/>
</dbReference>
<sequence length="656" mass="73003">MCKGLNKHGGRNTHFSLMDALPKESPGLRGVMEYSNGETVRSANRKTRHRSMERRRRKPNTLDIDYIVNDVVGTCGLWQWAVVILGSFAVPGTVIFPVFGNTEPLHRCKMTADVEKQLTSIASLTNFSSRDQFNIVAAAVGPWKTSGSSPTVNEGAVGCKTFMRNWDEFSMKSMPTPNSSVYPTEPCQNGYVYHFTDYQYPGGIVVEWDLVCEDAWKEPFSTSSYMVGMLIGFLTGGMAGDRFGRRPTALFACVLEGLSSIAVALAPNYWVYILSRGLLASATTIKIAVLLVLIMELTVASQRSLFNSFWSFVQGFILRALVSPLAFFLPNWRWLHAALTAPTILSFPCIWFFPESPRWLVSQKLPSEALHELYTGYRVNSLLKCRTATKMLTEAEFYNQYGEEFSLIEEVKNDSPEIMRRTASKSFSKTCSQLMPSLFSPVKNRRLFLVTLQCILLFLGQIATTFGLLFYGRSIHANIYWINFWNSACQIPATVISGLLYRLCRKRKIPIAVLYAMACIILLTASLYEIFAVPESDLVLNICCNLALILLSASLNMLFMYVPELFPSEVRTQGLGLAAGIGRIGGVLCPFINTLDSYALHGLPVLVYAGILLIQLVNLAKLPDTSGQNLPDNVWSSQTESIARESASTVSQPTAR</sequence>
<evidence type="ECO:0000259" key="6">
    <source>
        <dbReference type="PROSITE" id="PS50850"/>
    </source>
</evidence>
<evidence type="ECO:0000313" key="9">
    <source>
        <dbReference type="WBParaSite" id="SSLN_0000514701-mRNA-1"/>
    </source>
</evidence>
<dbReference type="GO" id="GO:0016020">
    <property type="term" value="C:membrane"/>
    <property type="evidence" value="ECO:0007669"/>
    <property type="project" value="UniProtKB-SubCell"/>
</dbReference>
<proteinExistence type="predicted"/>
<dbReference type="STRING" id="70667.A0A183SL86"/>
<keyword evidence="3 5" id="KW-1133">Transmembrane helix</keyword>
<feature type="transmembrane region" description="Helical" evidence="5">
    <location>
        <begin position="248"/>
        <end position="272"/>
    </location>
</feature>
<dbReference type="AlphaFoldDB" id="A0A183SL86"/>
<evidence type="ECO:0000313" key="7">
    <source>
        <dbReference type="EMBL" id="VDL91369.1"/>
    </source>
</evidence>
<evidence type="ECO:0000256" key="4">
    <source>
        <dbReference type="ARBA" id="ARBA00023136"/>
    </source>
</evidence>
<dbReference type="EMBL" id="UYSU01033075">
    <property type="protein sequence ID" value="VDL91369.1"/>
    <property type="molecule type" value="Genomic_DNA"/>
</dbReference>
<dbReference type="GO" id="GO:0022857">
    <property type="term" value="F:transmembrane transporter activity"/>
    <property type="evidence" value="ECO:0007669"/>
    <property type="project" value="InterPro"/>
</dbReference>
<feature type="transmembrane region" description="Helical" evidence="5">
    <location>
        <begin position="447"/>
        <end position="472"/>
    </location>
</feature>
<organism evidence="9">
    <name type="scientific">Schistocephalus solidus</name>
    <name type="common">Tapeworm</name>
    <dbReference type="NCBI Taxonomy" id="70667"/>
    <lineage>
        <taxon>Eukaryota</taxon>
        <taxon>Metazoa</taxon>
        <taxon>Spiralia</taxon>
        <taxon>Lophotrochozoa</taxon>
        <taxon>Platyhelminthes</taxon>
        <taxon>Cestoda</taxon>
        <taxon>Eucestoda</taxon>
        <taxon>Diphyllobothriidea</taxon>
        <taxon>Diphyllobothriidae</taxon>
        <taxon>Schistocephalus</taxon>
    </lineage>
</organism>
<gene>
    <name evidence="7" type="ORF">SSLN_LOCUS4984</name>
</gene>
<feature type="transmembrane region" description="Helical" evidence="5">
    <location>
        <begin position="513"/>
        <end position="532"/>
    </location>
</feature>
<comment type="subcellular location">
    <subcellularLocation>
        <location evidence="1">Membrane</location>
        <topology evidence="1">Multi-pass membrane protein</topology>
    </subcellularLocation>
</comment>
<feature type="transmembrane region" description="Helical" evidence="5">
    <location>
        <begin position="309"/>
        <end position="328"/>
    </location>
</feature>
<feature type="transmembrane region" description="Helical" evidence="5">
    <location>
        <begin position="538"/>
        <end position="562"/>
    </location>
</feature>
<evidence type="ECO:0000256" key="3">
    <source>
        <dbReference type="ARBA" id="ARBA00022989"/>
    </source>
</evidence>
<dbReference type="InterPro" id="IPR020846">
    <property type="entry name" value="MFS_dom"/>
</dbReference>
<feature type="transmembrane region" description="Helical" evidence="5">
    <location>
        <begin position="278"/>
        <end position="297"/>
    </location>
</feature>
<reference evidence="9" key="1">
    <citation type="submission" date="2016-06" db="UniProtKB">
        <authorList>
            <consortium name="WormBaseParasite"/>
        </authorList>
    </citation>
    <scope>IDENTIFICATION</scope>
</reference>
<evidence type="ECO:0000256" key="1">
    <source>
        <dbReference type="ARBA" id="ARBA00004141"/>
    </source>
</evidence>
<feature type="transmembrane region" description="Helical" evidence="5">
    <location>
        <begin position="574"/>
        <end position="593"/>
    </location>
</feature>
<dbReference type="OrthoDB" id="5141738at2759"/>
<keyword evidence="8" id="KW-1185">Reference proteome</keyword>
<dbReference type="PROSITE" id="PS50850">
    <property type="entry name" value="MFS"/>
    <property type="match status" value="1"/>
</dbReference>
<dbReference type="SUPFAM" id="SSF103473">
    <property type="entry name" value="MFS general substrate transporter"/>
    <property type="match status" value="1"/>
</dbReference>
<name>A0A183SL86_SCHSO</name>
<dbReference type="InterPro" id="IPR005828">
    <property type="entry name" value="MFS_sugar_transport-like"/>
</dbReference>
<feature type="transmembrane region" description="Helical" evidence="5">
    <location>
        <begin position="478"/>
        <end position="501"/>
    </location>
</feature>
<dbReference type="Proteomes" id="UP000275846">
    <property type="component" value="Unassembled WGS sequence"/>
</dbReference>
<feature type="transmembrane region" description="Helical" evidence="5">
    <location>
        <begin position="77"/>
        <end position="100"/>
    </location>
</feature>